<evidence type="ECO:0000313" key="2">
    <source>
        <dbReference type="Proteomes" id="UP000823775"/>
    </source>
</evidence>
<sequence>MESTLEVVLRKVLATEEGVQDLRSRLLDLTVKSHEVIIQKLEERMNELAFQMETPIEANNTTPRKDMIDGDGLEWEMEEEAIEEQIVDVSMKAEELEEIYHVHKESNRRSKLVKRGSSIGRISALMDSSSTGAPIPSSALNVRRRIGEPTGESAGKSTKRRSTVDLAGRIVFQASFTDIHKHISLKYEYDQVVVKERLFGGYLDAILQLANHQWWFASEMLRCPVFYPFLTQPAIRRVRQQLLKLEDHTETFPRLTSVWVRGQEVQVTPEEINSLYWEELISLHPILPQKIENKENQFQWVAQVIAQGQPQWAMSKGLIHRRDLKFDARMCLDLVYFRLMPSRNTPEQEVTKITAHTNQPTPCDPEAVPQQVEAPRSPPVDWWVGYHNNADIMSYEEEHHHSPPPPPQMHSLSDVDPLWAQREWLQHLIMSFKPSKIDGLHQALVYLSHSHHTLFNLQ</sequence>
<reference evidence="1 2" key="1">
    <citation type="journal article" date="2021" name="BMC Genomics">
        <title>Datura genome reveals duplications of psychoactive alkaloid biosynthetic genes and high mutation rate following tissue culture.</title>
        <authorList>
            <person name="Rajewski A."/>
            <person name="Carter-House D."/>
            <person name="Stajich J."/>
            <person name="Litt A."/>
        </authorList>
    </citation>
    <scope>NUCLEOTIDE SEQUENCE [LARGE SCALE GENOMIC DNA]</scope>
    <source>
        <strain evidence="1">AR-01</strain>
    </source>
</reference>
<organism evidence="1 2">
    <name type="scientific">Datura stramonium</name>
    <name type="common">Jimsonweed</name>
    <name type="synonym">Common thornapple</name>
    <dbReference type="NCBI Taxonomy" id="4076"/>
    <lineage>
        <taxon>Eukaryota</taxon>
        <taxon>Viridiplantae</taxon>
        <taxon>Streptophyta</taxon>
        <taxon>Embryophyta</taxon>
        <taxon>Tracheophyta</taxon>
        <taxon>Spermatophyta</taxon>
        <taxon>Magnoliopsida</taxon>
        <taxon>eudicotyledons</taxon>
        <taxon>Gunneridae</taxon>
        <taxon>Pentapetalae</taxon>
        <taxon>asterids</taxon>
        <taxon>lamiids</taxon>
        <taxon>Solanales</taxon>
        <taxon>Solanaceae</taxon>
        <taxon>Solanoideae</taxon>
        <taxon>Datureae</taxon>
        <taxon>Datura</taxon>
    </lineage>
</organism>
<dbReference type="EMBL" id="JACEIK010001733">
    <property type="protein sequence ID" value="MCD7471834.1"/>
    <property type="molecule type" value="Genomic_DNA"/>
</dbReference>
<keyword evidence="2" id="KW-1185">Reference proteome</keyword>
<accession>A0ABS8TMU7</accession>
<evidence type="ECO:0000313" key="1">
    <source>
        <dbReference type="EMBL" id="MCD7471834.1"/>
    </source>
</evidence>
<comment type="caution">
    <text evidence="1">The sequence shown here is derived from an EMBL/GenBank/DDBJ whole genome shotgun (WGS) entry which is preliminary data.</text>
</comment>
<protein>
    <submittedName>
        <fullName evidence="1">Uncharacterized protein</fullName>
    </submittedName>
</protein>
<proteinExistence type="predicted"/>
<gene>
    <name evidence="1" type="ORF">HAX54_012563</name>
</gene>
<name>A0ABS8TMU7_DATST</name>
<dbReference type="Proteomes" id="UP000823775">
    <property type="component" value="Unassembled WGS sequence"/>
</dbReference>